<comment type="similarity">
    <text evidence="1">Belongs to the non-flavoprotein flavin reductase family.</text>
</comment>
<dbReference type="PANTHER" id="PTHR30466">
    <property type="entry name" value="FLAVIN REDUCTASE"/>
    <property type="match status" value="1"/>
</dbReference>
<reference evidence="4 5" key="1">
    <citation type="submission" date="2014-02" db="EMBL/GenBank/DDBJ databases">
        <title>Whole genome sequence of Sphingobium chlorophenolicum NBRC 16172.</title>
        <authorList>
            <person name="Gan H.M."/>
            <person name="Gan H.Y."/>
            <person name="Chew T.H."/>
            <person name="Savka M.A."/>
        </authorList>
    </citation>
    <scope>NUCLEOTIDE SEQUENCE [LARGE SCALE GENOMIC DNA]</scope>
    <source>
        <strain evidence="4 5">NBRC 16172</strain>
    </source>
</reference>
<dbReference type="AlphaFoldDB" id="A0A081RA20"/>
<sequence>MREDRKKAFRNALGNFATGVTIVTTRDGDGRPVGLTASSFNSVSLDPPMVLWSLALDSPNMAAFRQAGGWAVHILSADQEELSNRFATRGIDKFAGVVCVKFCK</sequence>
<feature type="domain" description="Flavin reductase like" evidence="3">
    <location>
        <begin position="13"/>
        <end position="104"/>
    </location>
</feature>
<keyword evidence="2" id="KW-0560">Oxidoreductase</keyword>
<dbReference type="EMBL" id="JFHR01000053">
    <property type="protein sequence ID" value="KEQ52043.1"/>
    <property type="molecule type" value="Genomic_DNA"/>
</dbReference>
<dbReference type="GO" id="GO:0010181">
    <property type="term" value="F:FMN binding"/>
    <property type="evidence" value="ECO:0007669"/>
    <property type="project" value="InterPro"/>
</dbReference>
<comment type="caution">
    <text evidence="4">The sequence shown here is derived from an EMBL/GenBank/DDBJ whole genome shotgun (WGS) entry which is preliminary data.</text>
</comment>
<evidence type="ECO:0000259" key="3">
    <source>
        <dbReference type="SMART" id="SM00903"/>
    </source>
</evidence>
<name>A0A081RA20_SPHCR</name>
<protein>
    <submittedName>
        <fullName evidence="4">TesA protein</fullName>
    </submittedName>
</protein>
<gene>
    <name evidence="4" type="ORF">BV95_03664</name>
</gene>
<dbReference type="RefSeq" id="WP_202901577.1">
    <property type="nucleotide sequence ID" value="NZ_JFHR01000053.1"/>
</dbReference>
<dbReference type="Gene3D" id="2.30.110.10">
    <property type="entry name" value="Electron Transport, Fmn-binding Protein, Chain A"/>
    <property type="match status" value="1"/>
</dbReference>
<evidence type="ECO:0000256" key="1">
    <source>
        <dbReference type="ARBA" id="ARBA00008898"/>
    </source>
</evidence>
<evidence type="ECO:0000313" key="4">
    <source>
        <dbReference type="EMBL" id="KEQ52043.1"/>
    </source>
</evidence>
<dbReference type="eggNOG" id="COG1853">
    <property type="taxonomic scope" value="Bacteria"/>
</dbReference>
<dbReference type="Proteomes" id="UP000028411">
    <property type="component" value="Unassembled WGS sequence"/>
</dbReference>
<dbReference type="SUPFAM" id="SSF50475">
    <property type="entry name" value="FMN-binding split barrel"/>
    <property type="match status" value="1"/>
</dbReference>
<dbReference type="PATRIC" id="fig|46429.4.peg.3649"/>
<dbReference type="InterPro" id="IPR050268">
    <property type="entry name" value="NADH-dep_flavin_reductase"/>
</dbReference>
<dbReference type="InterPro" id="IPR002563">
    <property type="entry name" value="Flavin_Rdtase-like_dom"/>
</dbReference>
<evidence type="ECO:0000256" key="2">
    <source>
        <dbReference type="ARBA" id="ARBA00023002"/>
    </source>
</evidence>
<dbReference type="GO" id="GO:0042602">
    <property type="term" value="F:riboflavin reductase (NADPH) activity"/>
    <property type="evidence" value="ECO:0007669"/>
    <property type="project" value="TreeGrafter"/>
</dbReference>
<dbReference type="SMART" id="SM00903">
    <property type="entry name" value="Flavin_Reduct"/>
    <property type="match status" value="1"/>
</dbReference>
<dbReference type="InterPro" id="IPR012349">
    <property type="entry name" value="Split_barrel_FMN-bd"/>
</dbReference>
<accession>A0A081RA20</accession>
<evidence type="ECO:0000313" key="5">
    <source>
        <dbReference type="Proteomes" id="UP000028411"/>
    </source>
</evidence>
<dbReference type="Pfam" id="PF01613">
    <property type="entry name" value="Flavin_Reduct"/>
    <property type="match status" value="1"/>
</dbReference>
<proteinExistence type="inferred from homology"/>
<organism evidence="4 5">
    <name type="scientific">Sphingobium chlorophenolicum</name>
    <dbReference type="NCBI Taxonomy" id="46429"/>
    <lineage>
        <taxon>Bacteria</taxon>
        <taxon>Pseudomonadati</taxon>
        <taxon>Pseudomonadota</taxon>
        <taxon>Alphaproteobacteria</taxon>
        <taxon>Sphingomonadales</taxon>
        <taxon>Sphingomonadaceae</taxon>
        <taxon>Sphingobium</taxon>
    </lineage>
</organism>
<dbReference type="PANTHER" id="PTHR30466:SF11">
    <property type="entry name" value="FLAVIN-DEPENDENT MONOOXYGENASE, REDUCTASE SUBUNIT HSAB"/>
    <property type="match status" value="1"/>
</dbReference>